<organism evidence="1 2">
    <name type="scientific">Pseudoteredinibacter isoporae</name>
    <dbReference type="NCBI Taxonomy" id="570281"/>
    <lineage>
        <taxon>Bacteria</taxon>
        <taxon>Pseudomonadati</taxon>
        <taxon>Pseudomonadota</taxon>
        <taxon>Gammaproteobacteria</taxon>
        <taxon>Cellvibrionales</taxon>
        <taxon>Cellvibrionaceae</taxon>
        <taxon>Pseudoteredinibacter</taxon>
    </lineage>
</organism>
<gene>
    <name evidence="1" type="ORF">HNR48_000021</name>
</gene>
<dbReference type="SUPFAM" id="SSF110087">
    <property type="entry name" value="DR1885-like metal-binding protein"/>
    <property type="match status" value="1"/>
</dbReference>
<dbReference type="Proteomes" id="UP000528457">
    <property type="component" value="Unassembled WGS sequence"/>
</dbReference>
<keyword evidence="2" id="KW-1185">Reference proteome</keyword>
<evidence type="ECO:0000313" key="2">
    <source>
        <dbReference type="Proteomes" id="UP000528457"/>
    </source>
</evidence>
<name>A0A7X0JQE3_9GAMM</name>
<dbReference type="PANTHER" id="PTHR36302">
    <property type="entry name" value="BLR7088 PROTEIN"/>
    <property type="match status" value="1"/>
</dbReference>
<dbReference type="PANTHER" id="PTHR36302:SF1">
    <property type="entry name" value="COPPER CHAPERONE PCU(A)C"/>
    <property type="match status" value="1"/>
</dbReference>
<dbReference type="EMBL" id="JACHHT010000001">
    <property type="protein sequence ID" value="MBB6519743.1"/>
    <property type="molecule type" value="Genomic_DNA"/>
</dbReference>
<evidence type="ECO:0000313" key="1">
    <source>
        <dbReference type="EMBL" id="MBB6519743.1"/>
    </source>
</evidence>
<reference evidence="1 2" key="1">
    <citation type="submission" date="2020-08" db="EMBL/GenBank/DDBJ databases">
        <title>Genomic Encyclopedia of Type Strains, Phase IV (KMG-IV): sequencing the most valuable type-strain genomes for metagenomic binning, comparative biology and taxonomic classification.</title>
        <authorList>
            <person name="Goeker M."/>
        </authorList>
    </citation>
    <scope>NUCLEOTIDE SEQUENCE [LARGE SCALE GENOMIC DNA]</scope>
    <source>
        <strain evidence="1 2">DSM 22368</strain>
    </source>
</reference>
<protein>
    <recommendedName>
        <fullName evidence="3">Copper chaperone PCu(A)C</fullName>
    </recommendedName>
</protein>
<sequence>MGFSLKICRFFTLFILAVIAWPASALEQLGEAYSRPLPPGQSTAVAYLELRNNGDAPVRLVSVSSPLARSAEFHRHIHEDGMMKMRKLPGIDLELGKILRFQPGGYHIMLFGVKRPLRVGDKFTMQIETDTGESLDVDVLVKAY</sequence>
<evidence type="ECO:0008006" key="3">
    <source>
        <dbReference type="Google" id="ProtNLM"/>
    </source>
</evidence>
<dbReference type="RefSeq" id="WP_166853222.1">
    <property type="nucleotide sequence ID" value="NZ_JAAONY010000001.1"/>
</dbReference>
<dbReference type="Pfam" id="PF04314">
    <property type="entry name" value="PCuAC"/>
    <property type="match status" value="1"/>
</dbReference>
<comment type="caution">
    <text evidence="1">The sequence shown here is derived from an EMBL/GenBank/DDBJ whole genome shotgun (WGS) entry which is preliminary data.</text>
</comment>
<dbReference type="InterPro" id="IPR036182">
    <property type="entry name" value="PCuAC_sf"/>
</dbReference>
<dbReference type="AlphaFoldDB" id="A0A7X0JQE3"/>
<proteinExistence type="predicted"/>
<accession>A0A7X0JQE3</accession>
<dbReference type="InParanoid" id="A0A7X0JQE3"/>
<dbReference type="Gene3D" id="2.60.40.1890">
    <property type="entry name" value="PCu(A)C copper chaperone"/>
    <property type="match status" value="1"/>
</dbReference>
<dbReference type="InterPro" id="IPR058248">
    <property type="entry name" value="Lxx211020-like"/>
</dbReference>
<dbReference type="InterPro" id="IPR007410">
    <property type="entry name" value="LpqE-like"/>
</dbReference>